<evidence type="ECO:0000313" key="1">
    <source>
        <dbReference type="EMBL" id="KAJ3213805.1"/>
    </source>
</evidence>
<protein>
    <submittedName>
        <fullName evidence="1">Uncharacterized protein</fullName>
    </submittedName>
</protein>
<reference evidence="1" key="1">
    <citation type="submission" date="2020-05" db="EMBL/GenBank/DDBJ databases">
        <title>Phylogenomic resolution of chytrid fungi.</title>
        <authorList>
            <person name="Stajich J.E."/>
            <person name="Amses K."/>
            <person name="Simmons R."/>
            <person name="Seto K."/>
            <person name="Myers J."/>
            <person name="Bonds A."/>
            <person name="Quandt C.A."/>
            <person name="Barry K."/>
            <person name="Liu P."/>
            <person name="Grigoriev I."/>
            <person name="Longcore J.E."/>
            <person name="James T.Y."/>
        </authorList>
    </citation>
    <scope>NUCLEOTIDE SEQUENCE</scope>
    <source>
        <strain evidence="1">JEL0476</strain>
    </source>
</reference>
<dbReference type="EMBL" id="JADGJW010000674">
    <property type="protein sequence ID" value="KAJ3213805.1"/>
    <property type="molecule type" value="Genomic_DNA"/>
</dbReference>
<dbReference type="Proteomes" id="UP001211065">
    <property type="component" value="Unassembled WGS sequence"/>
</dbReference>
<gene>
    <name evidence="1" type="ORF">HK099_007178</name>
</gene>
<organism evidence="1 2">
    <name type="scientific">Clydaea vesicula</name>
    <dbReference type="NCBI Taxonomy" id="447962"/>
    <lineage>
        <taxon>Eukaryota</taxon>
        <taxon>Fungi</taxon>
        <taxon>Fungi incertae sedis</taxon>
        <taxon>Chytridiomycota</taxon>
        <taxon>Chytridiomycota incertae sedis</taxon>
        <taxon>Chytridiomycetes</taxon>
        <taxon>Lobulomycetales</taxon>
        <taxon>Lobulomycetaceae</taxon>
        <taxon>Clydaea</taxon>
    </lineage>
</organism>
<sequence>MWHPNIVTRFQHIDHNAQEKEYYIPYNALLNTIFKLEDGYFVAPQLYRIDGGKPIMFLEMKKTRDIHNISKRVDADEQMRERYTLLSKDVDIPILYGISAFGTRIAVYQFHKSSREVLPRELIPTDPSIVTDIAPIDGWKDDIIDEEGYNNFMIMVNEVKRMVIDTYSFQ</sequence>
<dbReference type="AlphaFoldDB" id="A0AAD5U1K8"/>
<keyword evidence="2" id="KW-1185">Reference proteome</keyword>
<name>A0AAD5U1K8_9FUNG</name>
<comment type="caution">
    <text evidence="1">The sequence shown here is derived from an EMBL/GenBank/DDBJ whole genome shotgun (WGS) entry which is preliminary data.</text>
</comment>
<proteinExistence type="predicted"/>
<accession>A0AAD5U1K8</accession>
<evidence type="ECO:0000313" key="2">
    <source>
        <dbReference type="Proteomes" id="UP001211065"/>
    </source>
</evidence>